<keyword evidence="1" id="KW-0472">Membrane</keyword>
<sequence length="119" mass="13466">MSYPIFDGNELTKKQLIAGYLMAGIPLFFGFYMAVWGFGQIADKKAKNPDNLIRGCMYYDGTSKTKSGGEYHYLIIDGIASDTFKAYTNAFDRHIKNIDFKHIGEFDDYIKKSISMSSS</sequence>
<dbReference type="GeneID" id="77187497"/>
<dbReference type="KEGG" id="mboi:DQF64_01390"/>
<evidence type="ECO:0000313" key="2">
    <source>
        <dbReference type="EMBL" id="UZA02873.1"/>
    </source>
</evidence>
<reference evidence="3 4" key="1">
    <citation type="journal article" date="2022" name="BMC Microbiol.">
        <title>Whole genome sequencing of Moraxella bovis strains from North America reveals two genotypes with different genetic determinants.</title>
        <authorList>
            <person name="Wynn E.L."/>
            <person name="Hille M.M."/>
            <person name="Loy J.D."/>
            <person name="Schuller G."/>
            <person name="Kuhn K.L."/>
            <person name="Dickey A.M."/>
            <person name="Bono J.L."/>
            <person name="Clawson M.L."/>
        </authorList>
    </citation>
    <scope>NUCLEOTIDE SEQUENCE [LARGE SCALE GENOMIC DNA]</scope>
    <source>
        <strain evidence="2">SAM102599</strain>
        <strain evidence="3 4">SAM57978</strain>
    </source>
</reference>
<name>A0AAQ2Q914_MORBO</name>
<evidence type="ECO:0000313" key="4">
    <source>
        <dbReference type="Proteomes" id="UP001163283"/>
    </source>
</evidence>
<protein>
    <submittedName>
        <fullName evidence="3">Uncharacterized protein</fullName>
    </submittedName>
</protein>
<dbReference type="RefSeq" id="WP_112741751.1">
    <property type="nucleotide sequence ID" value="NZ_CP030241.1"/>
</dbReference>
<keyword evidence="1" id="KW-1133">Transmembrane helix</keyword>
<keyword evidence="5" id="KW-1185">Reference proteome</keyword>
<evidence type="ECO:0000256" key="1">
    <source>
        <dbReference type="SAM" id="Phobius"/>
    </source>
</evidence>
<evidence type="ECO:0000313" key="3">
    <source>
        <dbReference type="EMBL" id="UZA51930.1"/>
    </source>
</evidence>
<keyword evidence="1" id="KW-0812">Transmembrane</keyword>
<dbReference type="AlphaFoldDB" id="A0AAQ2Q914"/>
<dbReference type="EMBL" id="CP087830">
    <property type="protein sequence ID" value="UZA02873.1"/>
    <property type="molecule type" value="Genomic_DNA"/>
</dbReference>
<feature type="transmembrane region" description="Helical" evidence="1">
    <location>
        <begin position="20"/>
        <end position="39"/>
    </location>
</feature>
<organism evidence="3 4">
    <name type="scientific">Moraxella bovis</name>
    <dbReference type="NCBI Taxonomy" id="476"/>
    <lineage>
        <taxon>Bacteria</taxon>
        <taxon>Pseudomonadati</taxon>
        <taxon>Pseudomonadota</taxon>
        <taxon>Gammaproteobacteria</taxon>
        <taxon>Moraxellales</taxon>
        <taxon>Moraxellaceae</taxon>
        <taxon>Moraxella</taxon>
    </lineage>
</organism>
<accession>A0AAQ2Q914</accession>
<dbReference type="Proteomes" id="UP001163283">
    <property type="component" value="Chromosome"/>
</dbReference>
<proteinExistence type="predicted"/>
<dbReference type="EMBL" id="CP087781">
    <property type="protein sequence ID" value="UZA51930.1"/>
    <property type="molecule type" value="Genomic_DNA"/>
</dbReference>
<evidence type="ECO:0000313" key="5">
    <source>
        <dbReference type="Proteomes" id="UP001163632"/>
    </source>
</evidence>
<gene>
    <name evidence="2" type="ORF">LP092_13195</name>
    <name evidence="3" type="ORF">LP129_01820</name>
</gene>
<dbReference type="Proteomes" id="UP001163632">
    <property type="component" value="Chromosome"/>
</dbReference>